<keyword evidence="2" id="KW-0489">Methyltransferase</keyword>
<accession>A0AAV9P5S0</accession>
<dbReference type="InterPro" id="IPR029063">
    <property type="entry name" value="SAM-dependent_MTases_sf"/>
</dbReference>
<keyword evidence="4" id="KW-0949">S-adenosyl-L-methionine</keyword>
<keyword evidence="1" id="KW-0597">Phosphoprotein</keyword>
<dbReference type="Pfam" id="PF05724">
    <property type="entry name" value="TPMT"/>
    <property type="match status" value="1"/>
</dbReference>
<dbReference type="GO" id="GO:0008757">
    <property type="term" value="F:S-adenosylmethionine-dependent methyltransferase activity"/>
    <property type="evidence" value="ECO:0007669"/>
    <property type="project" value="InterPro"/>
</dbReference>
<keyword evidence="3" id="KW-0808">Transferase</keyword>
<dbReference type="SUPFAM" id="SSF53335">
    <property type="entry name" value="S-adenosyl-L-methionine-dependent methyltransferases"/>
    <property type="match status" value="1"/>
</dbReference>
<evidence type="ECO:0008006" key="7">
    <source>
        <dbReference type="Google" id="ProtNLM"/>
    </source>
</evidence>
<proteinExistence type="predicted"/>
<dbReference type="EMBL" id="JAVRRT010000010">
    <property type="protein sequence ID" value="KAK5168209.1"/>
    <property type="molecule type" value="Genomic_DNA"/>
</dbReference>
<evidence type="ECO:0000256" key="3">
    <source>
        <dbReference type="ARBA" id="ARBA00022679"/>
    </source>
</evidence>
<dbReference type="Gene3D" id="3.40.50.150">
    <property type="entry name" value="Vaccinia Virus protein VP39"/>
    <property type="match status" value="1"/>
</dbReference>
<reference evidence="5 6" key="1">
    <citation type="submission" date="2023-08" db="EMBL/GenBank/DDBJ databases">
        <title>Black Yeasts Isolated from many extreme environments.</title>
        <authorList>
            <person name="Coleine C."/>
            <person name="Stajich J.E."/>
            <person name="Selbmann L."/>
        </authorList>
    </citation>
    <scope>NUCLEOTIDE SEQUENCE [LARGE SCALE GENOMIC DNA]</scope>
    <source>
        <strain evidence="5 6">CCFEE 5935</strain>
    </source>
</reference>
<dbReference type="AlphaFoldDB" id="A0AAV9P5S0"/>
<comment type="caution">
    <text evidence="5">The sequence shown here is derived from an EMBL/GenBank/DDBJ whole genome shotgun (WGS) entry which is preliminary data.</text>
</comment>
<evidence type="ECO:0000256" key="4">
    <source>
        <dbReference type="ARBA" id="ARBA00022691"/>
    </source>
</evidence>
<dbReference type="PANTHER" id="PTHR32183:SF6">
    <property type="entry name" value="CYSTEINE SULFINATE DESULFINASE_CYSTEINE DESULFURASE AND RELATED ENZYMES"/>
    <property type="match status" value="1"/>
</dbReference>
<organism evidence="5 6">
    <name type="scientific">Saxophila tyrrhenica</name>
    <dbReference type="NCBI Taxonomy" id="1690608"/>
    <lineage>
        <taxon>Eukaryota</taxon>
        <taxon>Fungi</taxon>
        <taxon>Dikarya</taxon>
        <taxon>Ascomycota</taxon>
        <taxon>Pezizomycotina</taxon>
        <taxon>Dothideomycetes</taxon>
        <taxon>Dothideomycetidae</taxon>
        <taxon>Mycosphaerellales</taxon>
        <taxon>Extremaceae</taxon>
        <taxon>Saxophila</taxon>
    </lineage>
</organism>
<evidence type="ECO:0000256" key="2">
    <source>
        <dbReference type="ARBA" id="ARBA00022603"/>
    </source>
</evidence>
<dbReference type="Proteomes" id="UP001337655">
    <property type="component" value="Unassembled WGS sequence"/>
</dbReference>
<dbReference type="PANTHER" id="PTHR32183">
    <property type="match status" value="1"/>
</dbReference>
<protein>
    <recommendedName>
        <fullName evidence="7">Thiol methyltransferase 2</fullName>
    </recommendedName>
</protein>
<name>A0AAV9P5S0_9PEZI</name>
<evidence type="ECO:0000256" key="1">
    <source>
        <dbReference type="ARBA" id="ARBA00022553"/>
    </source>
</evidence>
<dbReference type="GO" id="GO:0032259">
    <property type="term" value="P:methylation"/>
    <property type="evidence" value="ECO:0007669"/>
    <property type="project" value="UniProtKB-KW"/>
</dbReference>
<keyword evidence="6" id="KW-1185">Reference proteome</keyword>
<dbReference type="PROSITE" id="PS51585">
    <property type="entry name" value="SAM_MT_TPMT"/>
    <property type="match status" value="1"/>
</dbReference>
<dbReference type="InterPro" id="IPR008854">
    <property type="entry name" value="TPMT"/>
</dbReference>
<evidence type="ECO:0000313" key="5">
    <source>
        <dbReference type="EMBL" id="KAK5168209.1"/>
    </source>
</evidence>
<dbReference type="RefSeq" id="XP_064657819.1">
    <property type="nucleotide sequence ID" value="XM_064804018.1"/>
</dbReference>
<dbReference type="GeneID" id="89928117"/>
<dbReference type="CDD" id="cd02440">
    <property type="entry name" value="AdoMet_MTases"/>
    <property type="match status" value="1"/>
</dbReference>
<gene>
    <name evidence="5" type="ORF">LTR77_006778</name>
</gene>
<evidence type="ECO:0000313" key="6">
    <source>
        <dbReference type="Proteomes" id="UP001337655"/>
    </source>
</evidence>
<sequence>MLPHYFYQITVTDWSLNMEQPKVDEQREELRKHFLRLSDEKQVNGWDYMWQKEVTPWDRKRPTPALVDALAQKGEFFASPLKSGGDGGKMRKKAFVPGCGRGYDVLLFASYGFDAYGLDVSATAIKAAEELLREQDKEQIFPVQHVQAGRGEPKFIEADFFKDDFLSEIGVSKSDGPFDLIYDYTFLCALPPSMRPRWAARMSELLSPTGTLVCMEFPLGKDPNLGGPPHGLTHDLYEQLFAKPGNEVRYNISGHVCADRSGETTESALVRVETWSPERCFEGQEKSTTVSLWRHKKN</sequence>